<dbReference type="Gene3D" id="2.170.130.10">
    <property type="entry name" value="TonB-dependent receptor, plug domain"/>
    <property type="match status" value="1"/>
</dbReference>
<dbReference type="AlphaFoldDB" id="A0A1H3ZQR7"/>
<dbReference type="Proteomes" id="UP000198846">
    <property type="component" value="Unassembled WGS sequence"/>
</dbReference>
<protein>
    <submittedName>
        <fullName evidence="3">TonB-dependent Receptor Plug Domain</fullName>
    </submittedName>
</protein>
<dbReference type="Gene3D" id="3.55.50.30">
    <property type="match status" value="1"/>
</dbReference>
<reference evidence="3 4" key="1">
    <citation type="submission" date="2016-10" db="EMBL/GenBank/DDBJ databases">
        <authorList>
            <person name="de Groot N.N."/>
        </authorList>
    </citation>
    <scope>NUCLEOTIDE SEQUENCE [LARGE SCALE GENOMIC DNA]</scope>
    <source>
        <strain evidence="3 4">DSM 23842</strain>
    </source>
</reference>
<dbReference type="SUPFAM" id="SSF56935">
    <property type="entry name" value="Porins"/>
    <property type="match status" value="1"/>
</dbReference>
<organism evidence="3 4">
    <name type="scientific">Bizionia paragorgiae</name>
    <dbReference type="NCBI Taxonomy" id="283786"/>
    <lineage>
        <taxon>Bacteria</taxon>
        <taxon>Pseudomonadati</taxon>
        <taxon>Bacteroidota</taxon>
        <taxon>Flavobacteriia</taxon>
        <taxon>Flavobacteriales</taxon>
        <taxon>Flavobacteriaceae</taxon>
        <taxon>Bizionia</taxon>
    </lineage>
</organism>
<evidence type="ECO:0000313" key="4">
    <source>
        <dbReference type="Proteomes" id="UP000198846"/>
    </source>
</evidence>
<gene>
    <name evidence="3" type="ORF">SAMN04487990_10930</name>
</gene>
<feature type="domain" description="Protein FecR C-terminal" evidence="2">
    <location>
        <begin position="29"/>
        <end position="92"/>
    </location>
</feature>
<keyword evidence="4" id="KW-1185">Reference proteome</keyword>
<dbReference type="InterPro" id="IPR032508">
    <property type="entry name" value="FecR_C"/>
</dbReference>
<proteinExistence type="predicted"/>
<dbReference type="InterPro" id="IPR012910">
    <property type="entry name" value="Plug_dom"/>
</dbReference>
<sequence>MITKRTLVSLWVLIVFNVCHMLAQNITNDKQPLISVLEIIQKRYDVRFSYADITIANKSSVVPDINLELSEVLKALEASSQLEFKVLNSRFIVIQPAKYTFKDIQELGEVQLSDYLTSGISKTKAGAIAIRTKKFGILPGLIEPDILQTVQALPGVLSTDETVSNLNVRGGTHDQNLILWDGIKMYQSGHFFGLISSFTPNLTRKVMVSKNGTSAQYGDAVSSTIAMELDSELNSEASGGLGLNLINFSGFGKVPINNKLEMQVSARRSITDVFETSTYSNYFDRVFQDTDITNSDNLIKNDAFFFYDINSKLIYKPSKKDQFSLSATTTYNSLSYIESPPETIANVSNGIEQKNQAVGITYHRDWNSKFTTDLQAYVTHYKLDARNFRFENSQQLQQQNQVLETNFKLNTTYYAHPNLIWVNGLQVFEIGISNKEETTTPAYRSLIKKVAVSTSGYSEAIWNSTSNETFIKAGIRANHYSLSNHIYFEPRLSFSQRFLKYFKVELLGEYKSQITSQVIDRQNDFLGIEKRRWVLANNSTIPTLESKQVSLGLQYKRNQLLVSAELYQKQVDGITTRSQGMQNQYQFINAIGSYKVQGLDVLIHKRITNLSMWLSYSLSANNYTFPTLNNGNPFPNTTDITNALTFANTYTVDQLKLALGLNWRTGNITTAPITGNEIFDNSINYQEPNGDHLDDYFRADFSAIYNFKFTETTKADIGVSIWNIFNTKNNLNTYYSIEPDDSILKIEKKSLGTTPNVSFKLTF</sequence>
<dbReference type="STRING" id="283786.SAMN04487990_10930"/>
<feature type="domain" description="TonB-dependent receptor plug" evidence="1">
    <location>
        <begin position="146"/>
        <end position="219"/>
    </location>
</feature>
<dbReference type="Pfam" id="PF16344">
    <property type="entry name" value="FecR_C"/>
    <property type="match status" value="1"/>
</dbReference>
<accession>A0A1H3ZQR7</accession>
<name>A0A1H3ZQR7_BIZPA</name>
<dbReference type="InterPro" id="IPR037066">
    <property type="entry name" value="Plug_dom_sf"/>
</dbReference>
<dbReference type="Pfam" id="PF07715">
    <property type="entry name" value="Plug"/>
    <property type="match status" value="1"/>
</dbReference>
<evidence type="ECO:0000259" key="1">
    <source>
        <dbReference type="Pfam" id="PF07715"/>
    </source>
</evidence>
<evidence type="ECO:0000313" key="3">
    <source>
        <dbReference type="EMBL" id="SEA26126.1"/>
    </source>
</evidence>
<evidence type="ECO:0000259" key="2">
    <source>
        <dbReference type="Pfam" id="PF16344"/>
    </source>
</evidence>
<keyword evidence="3" id="KW-0675">Receptor</keyword>
<dbReference type="EMBL" id="FNQK01000009">
    <property type="protein sequence ID" value="SEA26126.1"/>
    <property type="molecule type" value="Genomic_DNA"/>
</dbReference>
<dbReference type="RefSeq" id="WP_245705886.1">
    <property type="nucleotide sequence ID" value="NZ_FNQK01000009.1"/>
</dbReference>